<dbReference type="GeneID" id="63787669"/>
<dbReference type="GO" id="GO:0000981">
    <property type="term" value="F:DNA-binding transcription factor activity, RNA polymerase II-specific"/>
    <property type="evidence" value="ECO:0007669"/>
    <property type="project" value="InterPro"/>
</dbReference>
<accession>A0A1Y2FK37</accession>
<feature type="region of interest" description="Disordered" evidence="8">
    <location>
        <begin position="136"/>
        <end position="238"/>
    </location>
</feature>
<dbReference type="InterPro" id="IPR036864">
    <property type="entry name" value="Zn2-C6_fun-type_DNA-bd_sf"/>
</dbReference>
<feature type="domain" description="Zn(2)-C6 fungal-type" evidence="9">
    <location>
        <begin position="25"/>
        <end position="61"/>
    </location>
</feature>
<protein>
    <recommendedName>
        <fullName evidence="9">Zn(2)-C6 fungal-type domain-containing protein</fullName>
    </recommendedName>
</protein>
<keyword evidence="3" id="KW-0862">Zinc</keyword>
<evidence type="ECO:0000256" key="7">
    <source>
        <dbReference type="ARBA" id="ARBA00023242"/>
    </source>
</evidence>
<dbReference type="InterPro" id="IPR001138">
    <property type="entry name" value="Zn2Cys6_DnaBD"/>
</dbReference>
<comment type="subcellular location">
    <subcellularLocation>
        <location evidence="1">Nucleus</location>
    </subcellularLocation>
</comment>
<keyword evidence="5" id="KW-0238">DNA-binding</keyword>
<evidence type="ECO:0000256" key="3">
    <source>
        <dbReference type="ARBA" id="ARBA00022833"/>
    </source>
</evidence>
<feature type="region of interest" description="Disordered" evidence="8">
    <location>
        <begin position="75"/>
        <end position="124"/>
    </location>
</feature>
<evidence type="ECO:0000256" key="4">
    <source>
        <dbReference type="ARBA" id="ARBA00023015"/>
    </source>
</evidence>
<dbReference type="SUPFAM" id="SSF57701">
    <property type="entry name" value="Zn2/Cys6 DNA-binding domain"/>
    <property type="match status" value="1"/>
</dbReference>
<evidence type="ECO:0000313" key="11">
    <source>
        <dbReference type="Proteomes" id="UP000193685"/>
    </source>
</evidence>
<reference evidence="10 11" key="1">
    <citation type="submission" date="2016-07" db="EMBL/GenBank/DDBJ databases">
        <title>Pervasive Adenine N6-methylation of Active Genes in Fungi.</title>
        <authorList>
            <consortium name="DOE Joint Genome Institute"/>
            <person name="Mondo S.J."/>
            <person name="Dannebaum R.O."/>
            <person name="Kuo R.C."/>
            <person name="Labutti K."/>
            <person name="Haridas S."/>
            <person name="Kuo A."/>
            <person name="Salamov A."/>
            <person name="Ahrendt S.R."/>
            <person name="Lipzen A."/>
            <person name="Sullivan W."/>
            <person name="Andreopoulos W.B."/>
            <person name="Clum A."/>
            <person name="Lindquist E."/>
            <person name="Daum C."/>
            <person name="Ramamoorthy G.K."/>
            <person name="Gryganskyi A."/>
            <person name="Culley D."/>
            <person name="Magnuson J.K."/>
            <person name="James T.Y."/>
            <person name="O'Malley M.A."/>
            <person name="Stajich J.E."/>
            <person name="Spatafora J.W."/>
            <person name="Visel A."/>
            <person name="Grigoriev I.V."/>
        </authorList>
    </citation>
    <scope>NUCLEOTIDE SEQUENCE [LARGE SCALE GENOMIC DNA]</scope>
    <source>
        <strain evidence="10 11">12-1054</strain>
    </source>
</reference>
<dbReference type="SMART" id="SM00066">
    <property type="entry name" value="GAL4"/>
    <property type="match status" value="1"/>
</dbReference>
<gene>
    <name evidence="10" type="ORF">BCR37DRAFT_391901</name>
</gene>
<dbReference type="STRING" id="56484.A0A1Y2FK37"/>
<evidence type="ECO:0000259" key="9">
    <source>
        <dbReference type="PROSITE" id="PS50048"/>
    </source>
</evidence>
<evidence type="ECO:0000256" key="5">
    <source>
        <dbReference type="ARBA" id="ARBA00023125"/>
    </source>
</evidence>
<proteinExistence type="predicted"/>
<dbReference type="GO" id="GO:0008270">
    <property type="term" value="F:zinc ion binding"/>
    <property type="evidence" value="ECO:0007669"/>
    <property type="project" value="InterPro"/>
</dbReference>
<evidence type="ECO:0000313" key="10">
    <source>
        <dbReference type="EMBL" id="ORY84310.1"/>
    </source>
</evidence>
<dbReference type="PROSITE" id="PS00463">
    <property type="entry name" value="ZN2_CY6_FUNGAL_1"/>
    <property type="match status" value="1"/>
</dbReference>
<keyword evidence="11" id="KW-1185">Reference proteome</keyword>
<evidence type="ECO:0000256" key="8">
    <source>
        <dbReference type="SAM" id="MobiDB-lite"/>
    </source>
</evidence>
<dbReference type="GO" id="GO:0005634">
    <property type="term" value="C:nucleus"/>
    <property type="evidence" value="ECO:0007669"/>
    <property type="project" value="UniProtKB-SubCell"/>
</dbReference>
<dbReference type="OrthoDB" id="10638022at2759"/>
<dbReference type="CDD" id="cd00067">
    <property type="entry name" value="GAL4"/>
    <property type="match status" value="1"/>
</dbReference>
<sequence>MNNGDTQDTNGSEGAALTKRKQWSSCDFCRERKKKCDAKERKELGFENCTRCSDIDNKCTFGYISQKNARRRQMMANKHAAQLSQQAGGGVPTPPGSMQNGQFQQSLHLPQQPQPPVRGYSAGGMPVLQESVYESFRNATGSPESAQSDPNFDYTDFFQSMSEYGSVNDSPSKEHSKWLHRSQSQDSSWSRPDRPVQPPIVHARQDRRFSTSTIIEQDVSPHEQQPQARRPSMHESKATAPPLMEQDINQLLYGNNDFASPVQELMKEASPIETIYSTMVHQRTPTGLSADLELMLIDEFMRFADHQLPILDASMVYMRYRYQFPTPLPEYFVCTVVACGAAYSCKSASGQAPVTTPQAELLYSLAKQTIMAGAIQDNSIDAVCALMLISFHWQGEVTAFERQMITHLSVTKIQALGLHTVEGLEHGRTRRDIAHLKFVVWMNYLLDAFSFFGDEDEQETYLGQEIEIDFLTLEDLSYTGAEYITGVREVLHTQIGSKWVVDFVKAFGTLAKIQNKATRLRTSKGDLLTLLPELDDWQLEWWTAFNLKNVEWHEVEQMANGYVSLNFAYYTLVIFIHIEPIKPFLELTQMTLSSPLPVLPIAALATDPGLQYNVAACVDAALSMCQIFERMMTCGILEHTSQIVREQLYFGGRILQLFYRNHIGGVNLQLLSRWEKCLEIAELVWGSSERGLDLNRMRLEEL</sequence>
<organism evidence="10 11">
    <name type="scientific">Protomyces lactucae-debilis</name>
    <dbReference type="NCBI Taxonomy" id="2754530"/>
    <lineage>
        <taxon>Eukaryota</taxon>
        <taxon>Fungi</taxon>
        <taxon>Dikarya</taxon>
        <taxon>Ascomycota</taxon>
        <taxon>Taphrinomycotina</taxon>
        <taxon>Taphrinomycetes</taxon>
        <taxon>Taphrinales</taxon>
        <taxon>Protomycetaceae</taxon>
        <taxon>Protomyces</taxon>
    </lineage>
</organism>
<dbReference type="Gene3D" id="4.10.240.10">
    <property type="entry name" value="Zn(2)-C6 fungal-type DNA-binding domain"/>
    <property type="match status" value="1"/>
</dbReference>
<dbReference type="PANTHER" id="PTHR31313">
    <property type="entry name" value="TY1 ENHANCER ACTIVATOR"/>
    <property type="match status" value="1"/>
</dbReference>
<evidence type="ECO:0000256" key="6">
    <source>
        <dbReference type="ARBA" id="ARBA00023163"/>
    </source>
</evidence>
<dbReference type="GO" id="GO:0003677">
    <property type="term" value="F:DNA binding"/>
    <property type="evidence" value="ECO:0007669"/>
    <property type="project" value="UniProtKB-KW"/>
</dbReference>
<comment type="caution">
    <text evidence="10">The sequence shown here is derived from an EMBL/GenBank/DDBJ whole genome shotgun (WGS) entry which is preliminary data.</text>
</comment>
<dbReference type="Proteomes" id="UP000193685">
    <property type="component" value="Unassembled WGS sequence"/>
</dbReference>
<dbReference type="RefSeq" id="XP_040726328.1">
    <property type="nucleotide sequence ID" value="XM_040871070.1"/>
</dbReference>
<keyword evidence="7" id="KW-0539">Nucleus</keyword>
<feature type="compositionally biased region" description="Polar residues" evidence="8">
    <location>
        <begin position="137"/>
        <end position="150"/>
    </location>
</feature>
<dbReference type="CDD" id="cd12148">
    <property type="entry name" value="fungal_TF_MHR"/>
    <property type="match status" value="1"/>
</dbReference>
<dbReference type="PROSITE" id="PS50048">
    <property type="entry name" value="ZN2_CY6_FUNGAL_2"/>
    <property type="match status" value="1"/>
</dbReference>
<dbReference type="InterPro" id="IPR051615">
    <property type="entry name" value="Transcr_Regulatory_Elem"/>
</dbReference>
<keyword evidence="4" id="KW-0805">Transcription regulation</keyword>
<evidence type="ECO:0000256" key="2">
    <source>
        <dbReference type="ARBA" id="ARBA00022723"/>
    </source>
</evidence>
<feature type="compositionally biased region" description="Polar residues" evidence="8">
    <location>
        <begin position="181"/>
        <end position="190"/>
    </location>
</feature>
<evidence type="ECO:0000256" key="1">
    <source>
        <dbReference type="ARBA" id="ARBA00004123"/>
    </source>
</evidence>
<dbReference type="Pfam" id="PF00172">
    <property type="entry name" value="Zn_clus"/>
    <property type="match status" value="1"/>
</dbReference>
<feature type="compositionally biased region" description="Low complexity" evidence="8">
    <location>
        <begin position="102"/>
        <end position="111"/>
    </location>
</feature>
<feature type="compositionally biased region" description="Polar residues" evidence="8">
    <location>
        <begin position="1"/>
        <end position="12"/>
    </location>
</feature>
<feature type="region of interest" description="Disordered" evidence="8">
    <location>
        <begin position="1"/>
        <end position="22"/>
    </location>
</feature>
<dbReference type="PANTHER" id="PTHR31313:SF81">
    <property type="entry name" value="TY1 ENHANCER ACTIVATOR"/>
    <property type="match status" value="1"/>
</dbReference>
<dbReference type="AlphaFoldDB" id="A0A1Y2FK37"/>
<name>A0A1Y2FK37_PROLT</name>
<dbReference type="EMBL" id="MCFI01000006">
    <property type="protein sequence ID" value="ORY84310.1"/>
    <property type="molecule type" value="Genomic_DNA"/>
</dbReference>
<feature type="compositionally biased region" description="Polar residues" evidence="8">
    <location>
        <begin position="157"/>
        <end position="170"/>
    </location>
</feature>
<keyword evidence="6" id="KW-0804">Transcription</keyword>
<keyword evidence="2" id="KW-0479">Metal-binding</keyword>